<dbReference type="Pfam" id="PF10882">
    <property type="entry name" value="bPH_5"/>
    <property type="match status" value="1"/>
</dbReference>
<dbReference type="EMBL" id="JACGLT010000025">
    <property type="protein sequence ID" value="MBA6154732.1"/>
    <property type="molecule type" value="Genomic_DNA"/>
</dbReference>
<comment type="caution">
    <text evidence="3">The sequence shown here is derived from an EMBL/GenBank/DDBJ whole genome shotgun (WGS) entry which is preliminary data.</text>
</comment>
<gene>
    <name evidence="3" type="ORF">H3Z82_18585</name>
</gene>
<evidence type="ECO:0000256" key="1">
    <source>
        <dbReference type="SAM" id="Phobius"/>
    </source>
</evidence>
<feature type="domain" description="Bacterial Pleckstrin homology" evidence="2">
    <location>
        <begin position="63"/>
        <end position="154"/>
    </location>
</feature>
<accession>A0A7W2M8K3</accession>
<feature type="transmembrane region" description="Helical" evidence="1">
    <location>
        <begin position="38"/>
        <end position="58"/>
    </location>
</feature>
<sequence>MNIYLSKSSAFVKIATIGTLILLALIPISLFITDSNYGVIGGLLLTILIVGTAIYFYANSLDRIIVDNDYLILKKNFGQIKIPKNEINGIAKLNYSNLTMTYGSKGVFGFVGSTMDNSYSLVKDRKNMVKILTENKKYIISTDQPDKLISEIKELYAL</sequence>
<dbReference type="AlphaFoldDB" id="A0A7W2M8K3"/>
<evidence type="ECO:0000259" key="2">
    <source>
        <dbReference type="Pfam" id="PF10882"/>
    </source>
</evidence>
<evidence type="ECO:0000313" key="4">
    <source>
        <dbReference type="Proteomes" id="UP000541857"/>
    </source>
</evidence>
<keyword evidence="4" id="KW-1185">Reference proteome</keyword>
<dbReference type="RefSeq" id="WP_182206991.1">
    <property type="nucleotide sequence ID" value="NZ_JACGLT010000025.1"/>
</dbReference>
<keyword evidence="1" id="KW-0812">Transmembrane</keyword>
<dbReference type="InterPro" id="IPR027783">
    <property type="entry name" value="Bacterial_PH-related"/>
</dbReference>
<dbReference type="Proteomes" id="UP000541857">
    <property type="component" value="Unassembled WGS sequence"/>
</dbReference>
<proteinExistence type="predicted"/>
<keyword evidence="1" id="KW-0472">Membrane</keyword>
<evidence type="ECO:0000313" key="3">
    <source>
        <dbReference type="EMBL" id="MBA6154732.1"/>
    </source>
</evidence>
<feature type="transmembrane region" description="Helical" evidence="1">
    <location>
        <begin position="12"/>
        <end position="32"/>
    </location>
</feature>
<organism evidence="3 4">
    <name type="scientific">Gelidibacter maritimus</name>
    <dbReference type="NCBI Taxonomy" id="2761487"/>
    <lineage>
        <taxon>Bacteria</taxon>
        <taxon>Pseudomonadati</taxon>
        <taxon>Bacteroidota</taxon>
        <taxon>Flavobacteriia</taxon>
        <taxon>Flavobacteriales</taxon>
        <taxon>Flavobacteriaceae</taxon>
        <taxon>Gelidibacter</taxon>
    </lineage>
</organism>
<reference evidence="3 4" key="1">
    <citation type="submission" date="2020-07" db="EMBL/GenBank/DDBJ databases">
        <title>Bacterium isolated from marine sediment.</title>
        <authorList>
            <person name="Shang D."/>
        </authorList>
    </citation>
    <scope>NUCLEOTIDE SEQUENCE [LARGE SCALE GENOMIC DNA]</scope>
    <source>
        <strain evidence="3 4">F6074</strain>
    </source>
</reference>
<keyword evidence="1" id="KW-1133">Transmembrane helix</keyword>
<name>A0A7W2M8K3_9FLAO</name>
<protein>
    <recommendedName>
        <fullName evidence="2">Bacterial Pleckstrin homology domain-containing protein</fullName>
    </recommendedName>
</protein>